<evidence type="ECO:0000256" key="2">
    <source>
        <dbReference type="ARBA" id="ARBA00022741"/>
    </source>
</evidence>
<dbReference type="SMART" id="SM00487">
    <property type="entry name" value="DEXDc"/>
    <property type="match status" value="1"/>
</dbReference>
<sequence length="947" mass="108077">MVAQAESLQAQGVSLDGDDHLEKTKTLICALNLLSRNLPLPQDVFDAVSFIYGGGESEADGGDSEDGDDLCGSDADAVKVVSDDLRTPKGDLMAEFEDALVKQRANCMSGCGLAESRDNRLQTHIQHRLSELEELPSSRGEDLQSKCLLELYGLKLEELQSKVRSDVSTEYWLRLHCAYPDKQLFDWGMMRLRRPMYGLGDAFAMEADENLKKKRDAERLSRLQEEEKNLVETRKRKFFAELLNAARELQLQVQAAQKRRKQRNDGVQAWHGRQRQRATRAEKLRFQALKADDQEAYMKMVEESKNERLTMLLGKTNDLLVRLGAAVQRQKDSEHDGIEPLKDLDAELPELSASKSGTPGDSLPEEDADIVDTESSHGIKTGDLLEGQRQYNSVIHSIQEKVTEQPSMLQGGELRSYQLEGLQWMLSLFNNNLNGILADEMGLGKTIQTISLIAYLMESKGVTGPHLIVAPKAVLPNWVNEFSTWAPSIVAILYDGRLDERKAMREEYSGEGKFNVLITHYDLIMRDKAFLKKIHWHYMIVDEGHRLKNHECALARTLVSGYRIRRRLLLTGTPIQNSLQELWSLLNFLLPTIFNSVENFEEWFNAPFADRCDVSLTDEEELLIIRRLHHVIRPFILRRKKDEVEKYLPGKRQVILKCDMSAWQKVYYHQVTDVGRVGLGTVSVGSIEEVILERAKQKMGIDAKVIQAGLFNTTSTAQDRREMLEEIMRKGTSSLGTDVPSEREINRLAARSDEEFWLFEKMDDERRQKENYRSRLMEEHEVPDWAYTAPDNKEKGKGFDYESRNITGKRRRKEVVYMDTLSDLQWMKAVENGEDITRHSIRGKRRENLPVRGDEVISNRRENLPVRGDEVISISAGGEKKELEVNSENMSVASEATSEDTMSLDLKTSRSDVEYIQKSEPPQGVGESGWNVLSWKPHKRKRSNLAS</sequence>
<dbReference type="GO" id="GO:0005524">
    <property type="term" value="F:ATP binding"/>
    <property type="evidence" value="ECO:0007669"/>
    <property type="project" value="UniProtKB-KW"/>
</dbReference>
<evidence type="ECO:0000259" key="8">
    <source>
        <dbReference type="PROSITE" id="PS51192"/>
    </source>
</evidence>
<dbReference type="InParanoid" id="A0A2R6PK41"/>
<keyword evidence="10" id="KW-1185">Reference proteome</keyword>
<reference evidence="9 10" key="1">
    <citation type="submission" date="2017-07" db="EMBL/GenBank/DDBJ databases">
        <title>An improved, manually edited Actinidia chinensis var. chinensis (kiwifruit) genome highlights the challenges associated with draft genomes and gene prediction in plants.</title>
        <authorList>
            <person name="Pilkington S."/>
            <person name="Crowhurst R."/>
            <person name="Hilario E."/>
            <person name="Nardozza S."/>
            <person name="Fraser L."/>
            <person name="Peng Y."/>
            <person name="Gunaseelan K."/>
            <person name="Simpson R."/>
            <person name="Tahir J."/>
            <person name="Deroles S."/>
            <person name="Templeton K."/>
            <person name="Luo Z."/>
            <person name="Davy M."/>
            <person name="Cheng C."/>
            <person name="Mcneilage M."/>
            <person name="Scaglione D."/>
            <person name="Liu Y."/>
            <person name="Zhang Q."/>
            <person name="Datson P."/>
            <person name="De Silva N."/>
            <person name="Gardiner S."/>
            <person name="Bassett H."/>
            <person name="Chagne D."/>
            <person name="Mccallum J."/>
            <person name="Dzierzon H."/>
            <person name="Deng C."/>
            <person name="Wang Y.-Y."/>
            <person name="Barron N."/>
            <person name="Manako K."/>
            <person name="Bowen J."/>
            <person name="Foster T."/>
            <person name="Erridge Z."/>
            <person name="Tiffin H."/>
            <person name="Waite C."/>
            <person name="Davies K."/>
            <person name="Grierson E."/>
            <person name="Laing W."/>
            <person name="Kirk R."/>
            <person name="Chen X."/>
            <person name="Wood M."/>
            <person name="Montefiori M."/>
            <person name="Brummell D."/>
            <person name="Schwinn K."/>
            <person name="Catanach A."/>
            <person name="Fullerton C."/>
            <person name="Li D."/>
            <person name="Meiyalaghan S."/>
            <person name="Nieuwenhuizen N."/>
            <person name="Read N."/>
            <person name="Prakash R."/>
            <person name="Hunter D."/>
            <person name="Zhang H."/>
            <person name="Mckenzie M."/>
            <person name="Knabel M."/>
            <person name="Harris A."/>
            <person name="Allan A."/>
            <person name="Chen A."/>
            <person name="Janssen B."/>
            <person name="Plunkett B."/>
            <person name="Dwamena C."/>
            <person name="Voogd C."/>
            <person name="Leif D."/>
            <person name="Lafferty D."/>
            <person name="Souleyre E."/>
            <person name="Varkonyi-Gasic E."/>
            <person name="Gambi F."/>
            <person name="Hanley J."/>
            <person name="Yao J.-L."/>
            <person name="Cheung J."/>
            <person name="David K."/>
            <person name="Warren B."/>
            <person name="Marsh K."/>
            <person name="Snowden K."/>
            <person name="Lin-Wang K."/>
            <person name="Brian L."/>
            <person name="Martinez-Sanchez M."/>
            <person name="Wang M."/>
            <person name="Ileperuma N."/>
            <person name="Macnee N."/>
            <person name="Campin R."/>
            <person name="Mcatee P."/>
            <person name="Drummond R."/>
            <person name="Espley R."/>
            <person name="Ireland H."/>
            <person name="Wu R."/>
            <person name="Atkinson R."/>
            <person name="Karunairetnam S."/>
            <person name="Bulley S."/>
            <person name="Chunkath S."/>
            <person name="Hanley Z."/>
            <person name="Storey R."/>
            <person name="Thrimawithana A."/>
            <person name="Thomson S."/>
            <person name="David C."/>
            <person name="Testolin R."/>
        </authorList>
    </citation>
    <scope>NUCLEOTIDE SEQUENCE [LARGE SCALE GENOMIC DNA]</scope>
    <source>
        <strain evidence="10">cv. Red5</strain>
        <tissue evidence="9">Young leaf</tissue>
    </source>
</reference>
<dbReference type="Gene3D" id="3.40.50.300">
    <property type="entry name" value="P-loop containing nucleotide triphosphate hydrolases"/>
    <property type="match status" value="1"/>
</dbReference>
<organism evidence="9 10">
    <name type="scientific">Actinidia chinensis var. chinensis</name>
    <name type="common">Chinese soft-hair kiwi</name>
    <dbReference type="NCBI Taxonomy" id="1590841"/>
    <lineage>
        <taxon>Eukaryota</taxon>
        <taxon>Viridiplantae</taxon>
        <taxon>Streptophyta</taxon>
        <taxon>Embryophyta</taxon>
        <taxon>Tracheophyta</taxon>
        <taxon>Spermatophyta</taxon>
        <taxon>Magnoliopsida</taxon>
        <taxon>eudicotyledons</taxon>
        <taxon>Gunneridae</taxon>
        <taxon>Pentapetalae</taxon>
        <taxon>asterids</taxon>
        <taxon>Ericales</taxon>
        <taxon>Actinidiaceae</taxon>
        <taxon>Actinidia</taxon>
    </lineage>
</organism>
<evidence type="ECO:0000256" key="1">
    <source>
        <dbReference type="ARBA" id="ARBA00004123"/>
    </source>
</evidence>
<evidence type="ECO:0000256" key="5">
    <source>
        <dbReference type="ARBA" id="ARBA00022840"/>
    </source>
</evidence>
<dbReference type="PANTHER" id="PTHR10799">
    <property type="entry name" value="SNF2/RAD54 HELICASE FAMILY"/>
    <property type="match status" value="1"/>
</dbReference>
<dbReference type="Pfam" id="PF14619">
    <property type="entry name" value="SnAC"/>
    <property type="match status" value="1"/>
</dbReference>
<dbReference type="Proteomes" id="UP000241394">
    <property type="component" value="Chromosome LG24"/>
</dbReference>
<comment type="caution">
    <text evidence="9">The sequence shown here is derived from an EMBL/GenBank/DDBJ whole genome shotgun (WGS) entry which is preliminary data.</text>
</comment>
<evidence type="ECO:0000313" key="10">
    <source>
        <dbReference type="Proteomes" id="UP000241394"/>
    </source>
</evidence>
<evidence type="ECO:0000256" key="3">
    <source>
        <dbReference type="ARBA" id="ARBA00022801"/>
    </source>
</evidence>
<dbReference type="InterPro" id="IPR029295">
    <property type="entry name" value="SnAC"/>
</dbReference>
<dbReference type="InterPro" id="IPR000330">
    <property type="entry name" value="SNF2_N"/>
</dbReference>
<dbReference type="GO" id="GO:0004386">
    <property type="term" value="F:helicase activity"/>
    <property type="evidence" value="ECO:0007669"/>
    <property type="project" value="UniProtKB-KW"/>
</dbReference>
<keyword evidence="6" id="KW-0539">Nucleus</keyword>
<dbReference type="Gene3D" id="3.40.50.10810">
    <property type="entry name" value="Tandem AAA-ATPase domain"/>
    <property type="match status" value="1"/>
</dbReference>
<dbReference type="STRING" id="1590841.A0A2R6PK41"/>
<proteinExistence type="predicted"/>
<dbReference type="FunFam" id="3.40.50.10810:FF:000016">
    <property type="entry name" value="Chromatin structure-remodeling complex protein SYD"/>
    <property type="match status" value="1"/>
</dbReference>
<keyword evidence="5" id="KW-0067">ATP-binding</keyword>
<keyword evidence="7" id="KW-0175">Coiled coil</keyword>
<dbReference type="Gramene" id="PSR92711">
    <property type="protein sequence ID" value="PSR92711"/>
    <property type="gene ID" value="CEY00_Acc27310"/>
</dbReference>
<dbReference type="GO" id="GO:0042393">
    <property type="term" value="F:histone binding"/>
    <property type="evidence" value="ECO:0007669"/>
    <property type="project" value="InterPro"/>
</dbReference>
<dbReference type="GO" id="GO:0016787">
    <property type="term" value="F:hydrolase activity"/>
    <property type="evidence" value="ECO:0007669"/>
    <property type="project" value="UniProtKB-KW"/>
</dbReference>
<name>A0A2R6PK41_ACTCC</name>
<dbReference type="PROSITE" id="PS51192">
    <property type="entry name" value="HELICASE_ATP_BIND_1"/>
    <property type="match status" value="1"/>
</dbReference>
<dbReference type="InterPro" id="IPR027417">
    <property type="entry name" value="P-loop_NTPase"/>
</dbReference>
<dbReference type="GO" id="GO:0005634">
    <property type="term" value="C:nucleus"/>
    <property type="evidence" value="ECO:0007669"/>
    <property type="project" value="UniProtKB-SubCell"/>
</dbReference>
<keyword evidence="4 9" id="KW-0347">Helicase</keyword>
<feature type="coiled-coil region" evidence="7">
    <location>
        <begin position="213"/>
        <end position="259"/>
    </location>
</feature>
<feature type="domain" description="Helicase ATP-binding" evidence="8">
    <location>
        <begin position="426"/>
        <end position="592"/>
    </location>
</feature>
<evidence type="ECO:0000313" key="9">
    <source>
        <dbReference type="EMBL" id="PSR92711.1"/>
    </source>
</evidence>
<reference evidence="10" key="2">
    <citation type="journal article" date="2018" name="BMC Genomics">
        <title>A manually annotated Actinidia chinensis var. chinensis (kiwifruit) genome highlights the challenges associated with draft genomes and gene prediction in plants.</title>
        <authorList>
            <person name="Pilkington S.M."/>
            <person name="Crowhurst R."/>
            <person name="Hilario E."/>
            <person name="Nardozza S."/>
            <person name="Fraser L."/>
            <person name="Peng Y."/>
            <person name="Gunaseelan K."/>
            <person name="Simpson R."/>
            <person name="Tahir J."/>
            <person name="Deroles S.C."/>
            <person name="Templeton K."/>
            <person name="Luo Z."/>
            <person name="Davy M."/>
            <person name="Cheng C."/>
            <person name="McNeilage M."/>
            <person name="Scaglione D."/>
            <person name="Liu Y."/>
            <person name="Zhang Q."/>
            <person name="Datson P."/>
            <person name="De Silva N."/>
            <person name="Gardiner S.E."/>
            <person name="Bassett H."/>
            <person name="Chagne D."/>
            <person name="McCallum J."/>
            <person name="Dzierzon H."/>
            <person name="Deng C."/>
            <person name="Wang Y.Y."/>
            <person name="Barron L."/>
            <person name="Manako K."/>
            <person name="Bowen J."/>
            <person name="Foster T.M."/>
            <person name="Erridge Z.A."/>
            <person name="Tiffin H."/>
            <person name="Waite C.N."/>
            <person name="Davies K.M."/>
            <person name="Grierson E.P."/>
            <person name="Laing W.A."/>
            <person name="Kirk R."/>
            <person name="Chen X."/>
            <person name="Wood M."/>
            <person name="Montefiori M."/>
            <person name="Brummell D.A."/>
            <person name="Schwinn K.E."/>
            <person name="Catanach A."/>
            <person name="Fullerton C."/>
            <person name="Li D."/>
            <person name="Meiyalaghan S."/>
            <person name="Nieuwenhuizen N."/>
            <person name="Read N."/>
            <person name="Prakash R."/>
            <person name="Hunter D."/>
            <person name="Zhang H."/>
            <person name="McKenzie M."/>
            <person name="Knabel M."/>
            <person name="Harris A."/>
            <person name="Allan A.C."/>
            <person name="Gleave A."/>
            <person name="Chen A."/>
            <person name="Janssen B.J."/>
            <person name="Plunkett B."/>
            <person name="Ampomah-Dwamena C."/>
            <person name="Voogd C."/>
            <person name="Leif D."/>
            <person name="Lafferty D."/>
            <person name="Souleyre E.J.F."/>
            <person name="Varkonyi-Gasic E."/>
            <person name="Gambi F."/>
            <person name="Hanley J."/>
            <person name="Yao J.L."/>
            <person name="Cheung J."/>
            <person name="David K.M."/>
            <person name="Warren B."/>
            <person name="Marsh K."/>
            <person name="Snowden K.C."/>
            <person name="Lin-Wang K."/>
            <person name="Brian L."/>
            <person name="Martinez-Sanchez M."/>
            <person name="Wang M."/>
            <person name="Ileperuma N."/>
            <person name="Macnee N."/>
            <person name="Campin R."/>
            <person name="McAtee P."/>
            <person name="Drummond R.S.M."/>
            <person name="Espley R.V."/>
            <person name="Ireland H.S."/>
            <person name="Wu R."/>
            <person name="Atkinson R.G."/>
            <person name="Karunairetnam S."/>
            <person name="Bulley S."/>
            <person name="Chunkath S."/>
            <person name="Hanley Z."/>
            <person name="Storey R."/>
            <person name="Thrimawithana A.H."/>
            <person name="Thomson S."/>
            <person name="David C."/>
            <person name="Testolin R."/>
            <person name="Huang H."/>
            <person name="Hellens R.P."/>
            <person name="Schaffer R.J."/>
        </authorList>
    </citation>
    <scope>NUCLEOTIDE SEQUENCE [LARGE SCALE GENOMIC DNA]</scope>
    <source>
        <strain evidence="10">cv. Red5</strain>
    </source>
</reference>
<dbReference type="AlphaFoldDB" id="A0A2R6PK41"/>
<dbReference type="InterPro" id="IPR014001">
    <property type="entry name" value="Helicase_ATP-bd"/>
</dbReference>
<dbReference type="InterPro" id="IPR038718">
    <property type="entry name" value="SNF2-like_sf"/>
</dbReference>
<accession>A0A2R6PK41</accession>
<evidence type="ECO:0000256" key="4">
    <source>
        <dbReference type="ARBA" id="ARBA00022806"/>
    </source>
</evidence>
<evidence type="ECO:0000256" key="6">
    <source>
        <dbReference type="ARBA" id="ARBA00023242"/>
    </source>
</evidence>
<dbReference type="EMBL" id="NKQK01000024">
    <property type="protein sequence ID" value="PSR92711.1"/>
    <property type="molecule type" value="Genomic_DNA"/>
</dbReference>
<keyword evidence="3" id="KW-0378">Hydrolase</keyword>
<evidence type="ECO:0000256" key="7">
    <source>
        <dbReference type="SAM" id="Coils"/>
    </source>
</evidence>
<dbReference type="SMART" id="SM01314">
    <property type="entry name" value="SnAC"/>
    <property type="match status" value="1"/>
</dbReference>
<protein>
    <submittedName>
        <fullName evidence="9">ATP-dependent DNA helicase</fullName>
    </submittedName>
</protein>
<comment type="subcellular location">
    <subcellularLocation>
        <location evidence="1">Nucleus</location>
    </subcellularLocation>
</comment>
<gene>
    <name evidence="9" type="ORF">CEY00_Acc27310</name>
</gene>
<dbReference type="FunCoup" id="A0A2R6PK41">
    <property type="interactions" value="4241"/>
</dbReference>
<dbReference type="OrthoDB" id="5857104at2759"/>
<dbReference type="SUPFAM" id="SSF52540">
    <property type="entry name" value="P-loop containing nucleoside triphosphate hydrolases"/>
    <property type="match status" value="1"/>
</dbReference>
<keyword evidence="2" id="KW-0547">Nucleotide-binding</keyword>
<dbReference type="Pfam" id="PF00176">
    <property type="entry name" value="SNF2-rel_dom"/>
    <property type="match status" value="1"/>
</dbReference>